<evidence type="ECO:0000313" key="1">
    <source>
        <dbReference type="EMBL" id="RCW88627.1"/>
    </source>
</evidence>
<comment type="caution">
    <text evidence="1">The sequence shown here is derived from an EMBL/GenBank/DDBJ whole genome shotgun (WGS) entry which is preliminary data.</text>
</comment>
<sequence>MRAREPMLGYLGLPQDDRAVVALLRQFLITRMPSVERDSFDEPDDSEITNPQDWLANLTRGIEFGFEDEASFNGEPPDLWGLGPMLLTQIYLYSSHPEAASYLGALPFGIDHGDDRETIRAKLDPLAKERRSRELDTWAFDGFMVTCGYLDGGILSFVVLLCQPPAGEGPDQAENYPSLRQLGALLGVPVDDPKTRQGLHSLGYPHRLQWIDESSSIMDLREDLGAYLEFERVDDEMVLALVQLTGDRRYGSAVWPGDLPGGLRFGCGWSEVLACAGSPPDSESEDDFTLFADWPGERFVTRIEYSTMTNGVLAVEIYLPAD</sequence>
<dbReference type="OrthoDB" id="8069749at2"/>
<dbReference type="Proteomes" id="UP000253345">
    <property type="component" value="Unassembled WGS sequence"/>
</dbReference>
<proteinExistence type="predicted"/>
<dbReference type="RefSeq" id="WP_114347387.1">
    <property type="nucleotide sequence ID" value="NZ_QPJL01000001.1"/>
</dbReference>
<accession>A0A368ZBQ2</accession>
<organism evidence="1 2">
    <name type="scientific">Paracoccus lutimaris</name>
    <dbReference type="NCBI Taxonomy" id="1490030"/>
    <lineage>
        <taxon>Bacteria</taxon>
        <taxon>Pseudomonadati</taxon>
        <taxon>Pseudomonadota</taxon>
        <taxon>Alphaproteobacteria</taxon>
        <taxon>Rhodobacterales</taxon>
        <taxon>Paracoccaceae</taxon>
        <taxon>Paracoccus</taxon>
    </lineage>
</organism>
<dbReference type="EMBL" id="QPJL01000001">
    <property type="protein sequence ID" value="RCW88627.1"/>
    <property type="molecule type" value="Genomic_DNA"/>
</dbReference>
<protein>
    <submittedName>
        <fullName evidence="1">Uncharacterized protein</fullName>
    </submittedName>
</protein>
<keyword evidence="2" id="KW-1185">Reference proteome</keyword>
<dbReference type="AlphaFoldDB" id="A0A368ZBQ2"/>
<reference evidence="1 2" key="1">
    <citation type="submission" date="2018-07" db="EMBL/GenBank/DDBJ databases">
        <title>Genomic Encyclopedia of Type Strains, Phase III (KMG-III): the genomes of soil and plant-associated and newly described type strains.</title>
        <authorList>
            <person name="Whitman W."/>
        </authorList>
    </citation>
    <scope>NUCLEOTIDE SEQUENCE [LARGE SCALE GENOMIC DNA]</scope>
    <source>
        <strain evidence="1 2">CECT 8525</strain>
    </source>
</reference>
<gene>
    <name evidence="1" type="ORF">DFP89_10159</name>
</gene>
<evidence type="ECO:0000313" key="2">
    <source>
        <dbReference type="Proteomes" id="UP000253345"/>
    </source>
</evidence>
<name>A0A368ZBQ2_9RHOB</name>